<dbReference type="Pfam" id="PF25929">
    <property type="entry name" value="DUF7974"/>
    <property type="match status" value="1"/>
</dbReference>
<evidence type="ECO:0000313" key="2">
    <source>
        <dbReference type="EMBL" id="MFC4540892.1"/>
    </source>
</evidence>
<dbReference type="RefSeq" id="WP_250139050.1">
    <property type="nucleotide sequence ID" value="NZ_JALIQP010000001.1"/>
</dbReference>
<name>A0ABD5PKG6_9EURY</name>
<organism evidence="2 3">
    <name type="scientific">Halosolutus amylolyticus</name>
    <dbReference type="NCBI Taxonomy" id="2932267"/>
    <lineage>
        <taxon>Archaea</taxon>
        <taxon>Methanobacteriati</taxon>
        <taxon>Methanobacteriota</taxon>
        <taxon>Stenosarchaea group</taxon>
        <taxon>Halobacteria</taxon>
        <taxon>Halobacteriales</taxon>
        <taxon>Natrialbaceae</taxon>
        <taxon>Halosolutus</taxon>
    </lineage>
</organism>
<keyword evidence="3" id="KW-1185">Reference proteome</keyword>
<gene>
    <name evidence="2" type="ORF">ACFO5R_02985</name>
</gene>
<protein>
    <recommendedName>
        <fullName evidence="1">DUF7974 domain-containing protein</fullName>
    </recommendedName>
</protein>
<evidence type="ECO:0000259" key="1">
    <source>
        <dbReference type="Pfam" id="PF25929"/>
    </source>
</evidence>
<dbReference type="Proteomes" id="UP001595898">
    <property type="component" value="Unassembled WGS sequence"/>
</dbReference>
<proteinExistence type="predicted"/>
<dbReference type="EMBL" id="JBHSFA010000002">
    <property type="protein sequence ID" value="MFC4540892.1"/>
    <property type="molecule type" value="Genomic_DNA"/>
</dbReference>
<evidence type="ECO:0000313" key="3">
    <source>
        <dbReference type="Proteomes" id="UP001595898"/>
    </source>
</evidence>
<dbReference type="InterPro" id="IPR058280">
    <property type="entry name" value="DUF7974"/>
</dbReference>
<comment type="caution">
    <text evidence="2">The sequence shown here is derived from an EMBL/GenBank/DDBJ whole genome shotgun (WGS) entry which is preliminary data.</text>
</comment>
<dbReference type="AlphaFoldDB" id="A0ABD5PKG6"/>
<feature type="domain" description="DUF7974" evidence="1">
    <location>
        <begin position="35"/>
        <end position="171"/>
    </location>
</feature>
<reference evidence="2 3" key="1">
    <citation type="journal article" date="2019" name="Int. J. Syst. Evol. Microbiol.">
        <title>The Global Catalogue of Microorganisms (GCM) 10K type strain sequencing project: providing services to taxonomists for standard genome sequencing and annotation.</title>
        <authorList>
            <consortium name="The Broad Institute Genomics Platform"/>
            <consortium name="The Broad Institute Genome Sequencing Center for Infectious Disease"/>
            <person name="Wu L."/>
            <person name="Ma J."/>
        </authorList>
    </citation>
    <scope>NUCLEOTIDE SEQUENCE [LARGE SCALE GENOMIC DNA]</scope>
    <source>
        <strain evidence="2 3">WLHS5</strain>
    </source>
</reference>
<accession>A0ABD5PKG6</accession>
<sequence>MVGPRPRDGLGTDADDEFGFEADDSRYTAATVLASLVPGALARRVIAVSVDTDADRYARDDPVAFTVDFENRLPVPVEIPTPHQRRWGWTIDGELEATDERRYTRSRPSAFRFRGGERKRVSVTWNGRFERTGGDRHESIVPGPGEYEIRAFVATHENQYRPSDSTTVTIE</sequence>